<evidence type="ECO:0000313" key="10">
    <source>
        <dbReference type="Proteomes" id="UP000199053"/>
    </source>
</evidence>
<keyword evidence="6" id="KW-0813">Transport</keyword>
<comment type="subcellular location">
    <subcellularLocation>
        <location evidence="1">Cell membrane</location>
        <topology evidence="1">Multi-pass membrane protein</topology>
    </subcellularLocation>
    <subcellularLocation>
        <location evidence="6">Membrane</location>
        <topology evidence="6">Multi-pass membrane protein</topology>
    </subcellularLocation>
</comment>
<name>A0A1G9HFN2_9BACT</name>
<dbReference type="InterPro" id="IPR050790">
    <property type="entry name" value="ExbB/TolQ_transport"/>
</dbReference>
<dbReference type="OrthoDB" id="9805133at2"/>
<keyword evidence="2" id="KW-1003">Cell membrane</keyword>
<keyword evidence="10" id="KW-1185">Reference proteome</keyword>
<evidence type="ECO:0000256" key="6">
    <source>
        <dbReference type="RuleBase" id="RU004057"/>
    </source>
</evidence>
<evidence type="ECO:0000256" key="7">
    <source>
        <dbReference type="SAM" id="Phobius"/>
    </source>
</evidence>
<evidence type="ECO:0000256" key="2">
    <source>
        <dbReference type="ARBA" id="ARBA00022475"/>
    </source>
</evidence>
<organism evidence="9 10">
    <name type="scientific">Maridesulfovibrio ferrireducens</name>
    <dbReference type="NCBI Taxonomy" id="246191"/>
    <lineage>
        <taxon>Bacteria</taxon>
        <taxon>Pseudomonadati</taxon>
        <taxon>Thermodesulfobacteriota</taxon>
        <taxon>Desulfovibrionia</taxon>
        <taxon>Desulfovibrionales</taxon>
        <taxon>Desulfovibrionaceae</taxon>
        <taxon>Maridesulfovibrio</taxon>
    </lineage>
</organism>
<dbReference type="Pfam" id="PF01618">
    <property type="entry name" value="MotA_ExbB"/>
    <property type="match status" value="1"/>
</dbReference>
<keyword evidence="6" id="KW-0653">Protein transport</keyword>
<proteinExistence type="inferred from homology"/>
<evidence type="ECO:0000256" key="4">
    <source>
        <dbReference type="ARBA" id="ARBA00022989"/>
    </source>
</evidence>
<evidence type="ECO:0000313" key="9">
    <source>
        <dbReference type="EMBL" id="SDL11705.1"/>
    </source>
</evidence>
<feature type="domain" description="MotA/TolQ/ExbB proton channel" evidence="8">
    <location>
        <begin position="93"/>
        <end position="208"/>
    </location>
</feature>
<dbReference type="Proteomes" id="UP000199053">
    <property type="component" value="Unassembled WGS sequence"/>
</dbReference>
<evidence type="ECO:0000256" key="1">
    <source>
        <dbReference type="ARBA" id="ARBA00004651"/>
    </source>
</evidence>
<feature type="transmembrane region" description="Helical" evidence="7">
    <location>
        <begin position="166"/>
        <end position="190"/>
    </location>
</feature>
<evidence type="ECO:0000256" key="3">
    <source>
        <dbReference type="ARBA" id="ARBA00022692"/>
    </source>
</evidence>
<dbReference type="AlphaFoldDB" id="A0A1G9HFN2"/>
<dbReference type="GO" id="GO:0005886">
    <property type="term" value="C:plasma membrane"/>
    <property type="evidence" value="ECO:0007669"/>
    <property type="project" value="UniProtKB-SubCell"/>
</dbReference>
<keyword evidence="4 7" id="KW-1133">Transmembrane helix</keyword>
<feature type="transmembrane region" description="Helical" evidence="7">
    <location>
        <begin position="12"/>
        <end position="40"/>
    </location>
</feature>
<gene>
    <name evidence="9" type="ORF">SAMN05660337_2141</name>
</gene>
<dbReference type="EMBL" id="FNGA01000003">
    <property type="protein sequence ID" value="SDL11705.1"/>
    <property type="molecule type" value="Genomic_DNA"/>
</dbReference>
<dbReference type="RefSeq" id="WP_092160930.1">
    <property type="nucleotide sequence ID" value="NZ_FNGA01000003.1"/>
</dbReference>
<dbReference type="STRING" id="246191.SAMN05660337_2141"/>
<evidence type="ECO:0000259" key="8">
    <source>
        <dbReference type="Pfam" id="PF01618"/>
    </source>
</evidence>
<feature type="transmembrane region" description="Helical" evidence="7">
    <location>
        <begin position="131"/>
        <end position="154"/>
    </location>
</feature>
<dbReference type="PANTHER" id="PTHR30625:SF3">
    <property type="entry name" value="TOL-PAL SYSTEM PROTEIN TOLQ"/>
    <property type="match status" value="1"/>
</dbReference>
<evidence type="ECO:0000256" key="5">
    <source>
        <dbReference type="ARBA" id="ARBA00023136"/>
    </source>
</evidence>
<reference evidence="10" key="1">
    <citation type="submission" date="2016-10" db="EMBL/GenBank/DDBJ databases">
        <authorList>
            <person name="Varghese N."/>
            <person name="Submissions S."/>
        </authorList>
    </citation>
    <scope>NUCLEOTIDE SEQUENCE [LARGE SCALE GENOMIC DNA]</scope>
    <source>
        <strain evidence="10">DSM 16995</strain>
    </source>
</reference>
<accession>A0A1G9HFN2</accession>
<comment type="similarity">
    <text evidence="6">Belongs to the exbB/tolQ family.</text>
</comment>
<protein>
    <submittedName>
        <fullName evidence="9">Biopolymer transport protein TolQ</fullName>
    </submittedName>
</protein>
<dbReference type="GO" id="GO:0017038">
    <property type="term" value="P:protein import"/>
    <property type="evidence" value="ECO:0007669"/>
    <property type="project" value="TreeGrafter"/>
</dbReference>
<dbReference type="PANTHER" id="PTHR30625">
    <property type="entry name" value="PROTEIN TOLQ"/>
    <property type="match status" value="1"/>
</dbReference>
<dbReference type="InterPro" id="IPR002898">
    <property type="entry name" value="MotA_ExbB_proton_chnl"/>
</dbReference>
<keyword evidence="5 7" id="KW-0472">Membrane</keyword>
<keyword evidence="3 7" id="KW-0812">Transmembrane</keyword>
<sequence length="246" mass="26246">MDFLPQGGIFAMLGSASIVVKVVLCLLAGMSLWSWTIIFWKLISLGKARSLVLKGNQIMEDADSLSSGLTAINKTKSSPLNRIGAAAVKEYRILEKSAVSPSHKRRLIKDTLRRILRQRVSSEMKRLSTSLSFLATCANGAPFIGLFGTVWGIMNSFHAIGTAKSAALSAVAPGISEALVATAIGLVVAIPATISYNFFLGVLGGIETEMVNFAGVFLNRVEREVSWVEPASKHGGDSEDDSSAEV</sequence>